<organism evidence="4 5">
    <name type="scientific">Hyaloscypha variabilis (strain UAMH 11265 / GT02V1 / F)</name>
    <name type="common">Meliniomyces variabilis</name>
    <dbReference type="NCBI Taxonomy" id="1149755"/>
    <lineage>
        <taxon>Eukaryota</taxon>
        <taxon>Fungi</taxon>
        <taxon>Dikarya</taxon>
        <taxon>Ascomycota</taxon>
        <taxon>Pezizomycotina</taxon>
        <taxon>Leotiomycetes</taxon>
        <taxon>Helotiales</taxon>
        <taxon>Hyaloscyphaceae</taxon>
        <taxon>Hyaloscypha</taxon>
        <taxon>Hyaloscypha variabilis</taxon>
    </lineage>
</organism>
<comment type="cofactor">
    <cofactor evidence="1">
        <name>Mg(2+)</name>
        <dbReference type="ChEBI" id="CHEBI:18420"/>
    </cofactor>
</comment>
<dbReference type="GO" id="GO:0080042">
    <property type="term" value="F:ADP-glucose pyrophosphohydrolase activity"/>
    <property type="evidence" value="ECO:0007669"/>
    <property type="project" value="TreeGrafter"/>
</dbReference>
<dbReference type="InterPro" id="IPR000086">
    <property type="entry name" value="NUDIX_hydrolase_dom"/>
</dbReference>
<dbReference type="Proteomes" id="UP000235786">
    <property type="component" value="Unassembled WGS sequence"/>
</dbReference>
<dbReference type="AlphaFoldDB" id="A0A2J6SE22"/>
<dbReference type="GO" id="GO:0019693">
    <property type="term" value="P:ribose phosphate metabolic process"/>
    <property type="evidence" value="ECO:0007669"/>
    <property type="project" value="TreeGrafter"/>
</dbReference>
<dbReference type="STRING" id="1149755.A0A2J6SE22"/>
<reference evidence="4 5" key="1">
    <citation type="submission" date="2016-04" db="EMBL/GenBank/DDBJ databases">
        <title>A degradative enzymes factory behind the ericoid mycorrhizal symbiosis.</title>
        <authorList>
            <consortium name="DOE Joint Genome Institute"/>
            <person name="Martino E."/>
            <person name="Morin E."/>
            <person name="Grelet G."/>
            <person name="Kuo A."/>
            <person name="Kohler A."/>
            <person name="Daghino S."/>
            <person name="Barry K."/>
            <person name="Choi C."/>
            <person name="Cichocki N."/>
            <person name="Clum A."/>
            <person name="Copeland A."/>
            <person name="Hainaut M."/>
            <person name="Haridas S."/>
            <person name="Labutti K."/>
            <person name="Lindquist E."/>
            <person name="Lipzen A."/>
            <person name="Khouja H.-R."/>
            <person name="Murat C."/>
            <person name="Ohm R."/>
            <person name="Olson A."/>
            <person name="Spatafora J."/>
            <person name="Veneault-Fourrey C."/>
            <person name="Henrissat B."/>
            <person name="Grigoriev I."/>
            <person name="Martin F."/>
            <person name="Perotto S."/>
        </authorList>
    </citation>
    <scope>NUCLEOTIDE SEQUENCE [LARGE SCALE GENOMIC DNA]</scope>
    <source>
        <strain evidence="4 5">F</strain>
    </source>
</reference>
<dbReference type="OrthoDB" id="10249920at2759"/>
<keyword evidence="2" id="KW-0378">Hydrolase</keyword>
<dbReference type="PANTHER" id="PTHR11839">
    <property type="entry name" value="UDP/ADP-SUGAR PYROPHOSPHATASE"/>
    <property type="match status" value="1"/>
</dbReference>
<feature type="domain" description="Nudix hydrolase" evidence="3">
    <location>
        <begin position="107"/>
        <end position="271"/>
    </location>
</feature>
<accession>A0A2J6SE22</accession>
<dbReference type="SUPFAM" id="SSF55811">
    <property type="entry name" value="Nudix"/>
    <property type="match status" value="1"/>
</dbReference>
<name>A0A2J6SE22_HYAVF</name>
<keyword evidence="5" id="KW-1185">Reference proteome</keyword>
<proteinExistence type="predicted"/>
<evidence type="ECO:0000259" key="3">
    <source>
        <dbReference type="PROSITE" id="PS51462"/>
    </source>
</evidence>
<evidence type="ECO:0000256" key="2">
    <source>
        <dbReference type="ARBA" id="ARBA00022801"/>
    </source>
</evidence>
<dbReference type="EMBL" id="KZ613937">
    <property type="protein sequence ID" value="PMD49025.1"/>
    <property type="molecule type" value="Genomic_DNA"/>
</dbReference>
<sequence>MATFKLDLFDPPIDVRILTEHVTEEQLMNWNPFTTWAKTLKASLELQTQLDHTGEKHPFHEFPYTVRSVDIQAVDWFGRGKLGFVKLTAKIQNEAPNPQTLPGAVFLRGGSVAMLMILRPSDSNSERWVVMTDQPRIPAGSLRFWEIPAGMIDDDTNDFSGTAAKEIKEETGLVVPRSELINLTELALAGTQVDEGLEDAMYPSPGGCDEFIAIFLWEKVMDRQEIENMKGKLTGIRKQGERITVRILNYEDLWKVGARDAKTLAAWSLYEALKRAKTPQLRALSVRFLVDVLI</sequence>
<evidence type="ECO:0000313" key="4">
    <source>
        <dbReference type="EMBL" id="PMD49025.1"/>
    </source>
</evidence>
<dbReference type="GO" id="GO:0080041">
    <property type="term" value="F:ADP-ribose pyrophosphohydrolase activity"/>
    <property type="evidence" value="ECO:0007669"/>
    <property type="project" value="TreeGrafter"/>
</dbReference>
<dbReference type="PANTHER" id="PTHR11839:SF18">
    <property type="entry name" value="NUDIX HYDROLASE DOMAIN-CONTAINING PROTEIN"/>
    <property type="match status" value="1"/>
</dbReference>
<dbReference type="CDD" id="cd03424">
    <property type="entry name" value="NUDIX_ADPRase_Nudt5_UGPPase_Nudt14"/>
    <property type="match status" value="1"/>
</dbReference>
<gene>
    <name evidence="4" type="ORF">L207DRAFT_550756</name>
</gene>
<evidence type="ECO:0000313" key="5">
    <source>
        <dbReference type="Proteomes" id="UP000235786"/>
    </source>
</evidence>
<dbReference type="GO" id="GO:0006753">
    <property type="term" value="P:nucleoside phosphate metabolic process"/>
    <property type="evidence" value="ECO:0007669"/>
    <property type="project" value="TreeGrafter"/>
</dbReference>
<dbReference type="Gene3D" id="3.90.79.10">
    <property type="entry name" value="Nucleoside Triphosphate Pyrophosphohydrolase"/>
    <property type="match status" value="1"/>
</dbReference>
<dbReference type="PROSITE" id="PS51462">
    <property type="entry name" value="NUDIX"/>
    <property type="match status" value="1"/>
</dbReference>
<dbReference type="InterPro" id="IPR015797">
    <property type="entry name" value="NUDIX_hydrolase-like_dom_sf"/>
</dbReference>
<protein>
    <recommendedName>
        <fullName evidence="3">Nudix hydrolase domain-containing protein</fullName>
    </recommendedName>
</protein>
<dbReference type="Pfam" id="PF00293">
    <property type="entry name" value="NUDIX"/>
    <property type="match status" value="1"/>
</dbReference>
<evidence type="ECO:0000256" key="1">
    <source>
        <dbReference type="ARBA" id="ARBA00001946"/>
    </source>
</evidence>